<gene>
    <name evidence="5" type="primary">dnaE2_1</name>
    <name evidence="5" type="ORF">MgSA37_01945</name>
</gene>
<dbReference type="PANTHER" id="PTHR32294">
    <property type="entry name" value="DNA POLYMERASE III SUBUNIT ALPHA"/>
    <property type="match status" value="1"/>
</dbReference>
<dbReference type="Pfam" id="PF14579">
    <property type="entry name" value="HHH_6"/>
    <property type="match status" value="1"/>
</dbReference>
<keyword evidence="5" id="KW-0808">Transferase</keyword>
<dbReference type="GO" id="GO:0003676">
    <property type="term" value="F:nucleic acid binding"/>
    <property type="evidence" value="ECO:0007669"/>
    <property type="project" value="InterPro"/>
</dbReference>
<dbReference type="Pfam" id="PF01336">
    <property type="entry name" value="tRNA_anti-codon"/>
    <property type="match status" value="1"/>
</dbReference>
<dbReference type="RefSeq" id="WP_232010826.1">
    <property type="nucleotide sequence ID" value="NZ_AP017313.1"/>
</dbReference>
<dbReference type="KEGG" id="mgot:MgSA37_01945"/>
<sequence>MVKKGYEEDFSRRVFKQLQGFEGYGFPESHAASFALLVYISSWLKYYYPDVFCAALLNSQPMGFYQPAQIVRDARDHQVKVLPVDVNHSFWDNTLEKIEDKYFAVRLGFRQVKGLREEDMLLLINNRLLIFNHVDQLREAGVPEAALEKLTDADAFRSLGADRRQALWEVAALGDRPIALFGGQQSESVKEVQVQLPLMTEGEHVVQDYSATGLSLKNHPVALVREKLDLLRTTQIGKLKQMKDGDPVKVAGLITVRQRPGTAKGVLFMTLEDETGAGNIVVWEKLFDQYRKEIIQSRLFMVEGKLQIEGEVIHVVAKRCFNLNSLLRGLTVANEDNLPLLTLARADETTAPPTDSREVFHKGRNFR</sequence>
<dbReference type="GO" id="GO:0008408">
    <property type="term" value="F:3'-5' exonuclease activity"/>
    <property type="evidence" value="ECO:0007669"/>
    <property type="project" value="InterPro"/>
</dbReference>
<dbReference type="InterPro" id="IPR004805">
    <property type="entry name" value="DnaE2/DnaE/PolC"/>
</dbReference>
<dbReference type="InterPro" id="IPR029460">
    <property type="entry name" value="DNAPol_HHH"/>
</dbReference>
<accession>A0A0X8X0X2</accession>
<evidence type="ECO:0000313" key="5">
    <source>
        <dbReference type="EMBL" id="BAU53774.1"/>
    </source>
</evidence>
<keyword evidence="6" id="KW-1185">Reference proteome</keyword>
<dbReference type="CDD" id="cd04485">
    <property type="entry name" value="DnaE_OBF"/>
    <property type="match status" value="1"/>
</dbReference>
<name>A0A0X8X0X2_9SPHI</name>
<dbReference type="Gene3D" id="2.40.50.140">
    <property type="entry name" value="Nucleic acid-binding proteins"/>
    <property type="match status" value="1"/>
</dbReference>
<dbReference type="GO" id="GO:0016779">
    <property type="term" value="F:nucleotidyltransferase activity"/>
    <property type="evidence" value="ECO:0007669"/>
    <property type="project" value="UniProtKB-KW"/>
</dbReference>
<protein>
    <recommendedName>
        <fullName evidence="2">Error-prone DNA polymerase</fullName>
    </recommendedName>
</protein>
<dbReference type="InterPro" id="IPR012340">
    <property type="entry name" value="NA-bd_OB-fold"/>
</dbReference>
<dbReference type="AlphaFoldDB" id="A0A0X8X0X2"/>
<organism evidence="5 6">
    <name type="scientific">Mucilaginibacter gotjawali</name>
    <dbReference type="NCBI Taxonomy" id="1550579"/>
    <lineage>
        <taxon>Bacteria</taxon>
        <taxon>Pseudomonadati</taxon>
        <taxon>Bacteroidota</taxon>
        <taxon>Sphingobacteriia</taxon>
        <taxon>Sphingobacteriales</taxon>
        <taxon>Sphingobacteriaceae</taxon>
        <taxon>Mucilaginibacter</taxon>
    </lineage>
</organism>
<reference evidence="5 6" key="1">
    <citation type="submission" date="2015-12" db="EMBL/GenBank/DDBJ databases">
        <title>Genome sequence of Mucilaginibacter gotjawali.</title>
        <authorList>
            <person name="Lee J.S."/>
            <person name="Lee K.C."/>
            <person name="Kim K.K."/>
            <person name="Lee B.W."/>
        </authorList>
    </citation>
    <scope>NUCLEOTIDE SEQUENCE [LARGE SCALE GENOMIC DNA]</scope>
    <source>
        <strain evidence="5 6">SA3-7</strain>
    </source>
</reference>
<dbReference type="PANTHER" id="PTHR32294:SF4">
    <property type="entry name" value="ERROR-PRONE DNA POLYMERASE"/>
    <property type="match status" value="1"/>
</dbReference>
<evidence type="ECO:0000259" key="4">
    <source>
        <dbReference type="Pfam" id="PF14579"/>
    </source>
</evidence>
<dbReference type="GO" id="GO:0006260">
    <property type="term" value="P:DNA replication"/>
    <property type="evidence" value="ECO:0007669"/>
    <property type="project" value="InterPro"/>
</dbReference>
<evidence type="ECO:0000313" key="6">
    <source>
        <dbReference type="Proteomes" id="UP000218263"/>
    </source>
</evidence>
<comment type="similarity">
    <text evidence="1">Belongs to the DNA polymerase type-C family. DnaE2 subfamily.</text>
</comment>
<dbReference type="Proteomes" id="UP000218263">
    <property type="component" value="Chromosome"/>
</dbReference>
<evidence type="ECO:0000259" key="3">
    <source>
        <dbReference type="Pfam" id="PF01336"/>
    </source>
</evidence>
<feature type="domain" description="DNA polymerase helix-hairpin-helix motif" evidence="4">
    <location>
        <begin position="79"/>
        <end position="166"/>
    </location>
</feature>
<feature type="domain" description="OB" evidence="3">
    <location>
        <begin position="248"/>
        <end position="320"/>
    </location>
</feature>
<dbReference type="InterPro" id="IPR004365">
    <property type="entry name" value="NA-bd_OB_tRNA"/>
</dbReference>
<keyword evidence="5" id="KW-0548">Nucleotidyltransferase</keyword>
<proteinExistence type="inferred from homology"/>
<evidence type="ECO:0000256" key="2">
    <source>
        <dbReference type="ARBA" id="ARBA00017273"/>
    </source>
</evidence>
<evidence type="ECO:0000256" key="1">
    <source>
        <dbReference type="ARBA" id="ARBA00007391"/>
    </source>
</evidence>
<dbReference type="EMBL" id="AP017313">
    <property type="protein sequence ID" value="BAU53774.1"/>
    <property type="molecule type" value="Genomic_DNA"/>
</dbReference>